<comment type="caution">
    <text evidence="2">The sequence shown here is derived from an EMBL/GenBank/DDBJ whole genome shotgun (WGS) entry which is preliminary data.</text>
</comment>
<dbReference type="Gene3D" id="2.180.10.10">
    <property type="entry name" value="RHS repeat-associated core"/>
    <property type="match status" value="1"/>
</dbReference>
<protein>
    <recommendedName>
        <fullName evidence="1">DUF6443 domain-containing protein</fullName>
    </recommendedName>
</protein>
<name>A0ABR7WNB5_9SPHI</name>
<proteinExistence type="predicted"/>
<evidence type="ECO:0000313" key="2">
    <source>
        <dbReference type="EMBL" id="MBD1363800.1"/>
    </source>
</evidence>
<organism evidence="2 3">
    <name type="scientific">Mucilaginibacter pankratovii</name>
    <dbReference type="NCBI Taxonomy" id="2772110"/>
    <lineage>
        <taxon>Bacteria</taxon>
        <taxon>Pseudomonadati</taxon>
        <taxon>Bacteroidota</taxon>
        <taxon>Sphingobacteriia</taxon>
        <taxon>Sphingobacteriales</taxon>
        <taxon>Sphingobacteriaceae</taxon>
        <taxon>Mucilaginibacter</taxon>
    </lineage>
</organism>
<reference evidence="2 3" key="1">
    <citation type="submission" date="2020-09" db="EMBL/GenBank/DDBJ databases">
        <title>Novel species of Mucilaginibacter isolated from a glacier on the Tibetan Plateau.</title>
        <authorList>
            <person name="Liu Q."/>
            <person name="Xin Y.-H."/>
        </authorList>
    </citation>
    <scope>NUCLEOTIDE SEQUENCE [LARGE SCALE GENOMIC DNA]</scope>
    <source>
        <strain evidence="2 3">ZT4R22</strain>
    </source>
</reference>
<accession>A0ABR7WNB5</accession>
<dbReference type="InterPro" id="IPR022385">
    <property type="entry name" value="Rhs_assc_core"/>
</dbReference>
<evidence type="ECO:0000313" key="3">
    <source>
        <dbReference type="Proteomes" id="UP000606600"/>
    </source>
</evidence>
<feature type="domain" description="DUF6443" evidence="1">
    <location>
        <begin position="38"/>
        <end position="172"/>
    </location>
</feature>
<keyword evidence="3" id="KW-1185">Reference proteome</keyword>
<evidence type="ECO:0000259" key="1">
    <source>
        <dbReference type="Pfam" id="PF20041"/>
    </source>
</evidence>
<dbReference type="EMBL" id="JACWMY010000003">
    <property type="protein sequence ID" value="MBD1363800.1"/>
    <property type="molecule type" value="Genomic_DNA"/>
</dbReference>
<dbReference type="InterPro" id="IPR050708">
    <property type="entry name" value="T6SS_VgrG/RHS"/>
</dbReference>
<gene>
    <name evidence="2" type="ORF">IDJ77_08250</name>
</gene>
<dbReference type="NCBIfam" id="TIGR03696">
    <property type="entry name" value="Rhs_assc_core"/>
    <property type="match status" value="1"/>
</dbReference>
<dbReference type="RefSeq" id="WP_191188463.1">
    <property type="nucleotide sequence ID" value="NZ_JACWMY010000003.1"/>
</dbReference>
<sequence>MAHKIYLTLIAVITIVFGFKAQAQQGFVQQEIIKVGGITTDVQAAGLPTTQKQSTRSYVDGLGRIIQTIGVQASPLGNDVIQPVVYDNLGRQPVSYLPYAGQSGDVKASYRTNALTAQATFYNQTTQYIIAKDANPYTQSVFENSPLQRVLKSGMVGNGFQPVGGTGTQHYKTVSYRPNISTTDGNILLWNPDGTYTVSSYYADNSLAVTDGIDEDGAETLSFNDLTGRTVLKRQKLSGSNIDTYYIYNRAGMLTYTIPPNATAILSANSYALNTAPLSNMVFKFTYDNKGRVVSKTVPAKGPVYIVYDPLDRPVLMQDANMAATNKWNYIKYDAKGRAVLQGIYVDNTTSPTSHIGPANMQAYVNTLDYSTNWYEKSTNTYTNGSYYTNNIFPTSNITLLSCSYFDSYDLNIDGTEEYGYISQGDFPAGFTEAAATTAKVKGMQTVSVKAVVRNGLATGTWMVKGTMYDKRLNPIQEQSNNLMYYGGPVLFTDTKTTIPDFMGVPLVSKIKKQPTSTTWVSVFTMLSYDHMYRLTGVSQKYSTNSAAGSTMTVAAYNYNELGQIHKKNLGYINSTTWLQNLDMRYNIRGQLITINNSKLASDGGITNSDANDVFGMEMLYDGQDSNLGNTGYFNGKLSAVKWMSLNASGVKSYERSYKYSYDGVNRYTAASYAERTTTGTGAFNNNIGGFNESITYDFGGNITFLTRNSSTQGTNTNVQVDNLTYTQNAANPNRLDKVLDGVGTNYTSIGFKNITGALSTATYTYDANGNLTADPYKGIGLEYNVVNRTDKVTFTSSANRYIDYTYDASGQLIRKRQYENVGGVSTLQATTDYVDGFVFVNSTLSYFPMPEGRVIYSSGAFLQEFVITDQQGNARLSFQNVSGTLQVKQENSYYGYGLVMANSPVSTPSQANKQLYNGGSEWQNDFADLPDYYQTFNRNYDAALGRWVGVDPVAESQANKSPYQYAANNPITYNDPLGDLLPLPGSKNAPIPPAMPNIPTRRGPLNPNWQNEGAFDDDGPFSSDEGRAGDSFWHNEPAQADYSTFWDNAMTYLYDIMDALKDYTDYDVTVSNESLAWGVIHENAFNLGLVNSDGTFTTVQSANPAAFGGFDVGENGSAAHGPNVSASQLNWQSKEWGKMYIITNVGTGASVTAGHAWIRLESKNGTVTTMSLYGNRGTQEFWVNLEANMGYGVSSRSVSITTAQIQLINNFNSVASNVDWSMSYTCAGYSAALWNYVTNEHLSAAESYAGFDTTTPRTLSGSINSANSPPSGKP</sequence>
<dbReference type="Proteomes" id="UP000606600">
    <property type="component" value="Unassembled WGS sequence"/>
</dbReference>
<dbReference type="PANTHER" id="PTHR32305">
    <property type="match status" value="1"/>
</dbReference>
<dbReference type="InterPro" id="IPR045619">
    <property type="entry name" value="DUF6443"/>
</dbReference>
<dbReference type="PANTHER" id="PTHR32305:SF15">
    <property type="entry name" value="PROTEIN RHSA-RELATED"/>
    <property type="match status" value="1"/>
</dbReference>
<dbReference type="Pfam" id="PF20041">
    <property type="entry name" value="DUF6443"/>
    <property type="match status" value="1"/>
</dbReference>